<dbReference type="SUPFAM" id="SSF63848">
    <property type="entry name" value="Cell-division inhibitor MinC, C-terminal domain"/>
    <property type="match status" value="1"/>
</dbReference>
<dbReference type="NCBIfam" id="TIGR01222">
    <property type="entry name" value="minC"/>
    <property type="match status" value="1"/>
</dbReference>
<evidence type="ECO:0000256" key="2">
    <source>
        <dbReference type="ARBA" id="ARBA00022618"/>
    </source>
</evidence>
<keyword evidence="9" id="KW-1185">Reference proteome</keyword>
<gene>
    <name evidence="6 8" type="primary">minC</name>
    <name evidence="8" type="ORF">CUN60_04770</name>
</gene>
<dbReference type="GO" id="GO:1901891">
    <property type="term" value="P:regulation of cell septum assembly"/>
    <property type="evidence" value="ECO:0007669"/>
    <property type="project" value="InterPro"/>
</dbReference>
<dbReference type="PANTHER" id="PTHR34108">
    <property type="entry name" value="SEPTUM SITE-DETERMINING PROTEIN MINC"/>
    <property type="match status" value="1"/>
</dbReference>
<dbReference type="Pfam" id="PF03775">
    <property type="entry name" value="MinC_C"/>
    <property type="match status" value="1"/>
</dbReference>
<evidence type="ECO:0000313" key="9">
    <source>
        <dbReference type="Proteomes" id="UP000236655"/>
    </source>
</evidence>
<dbReference type="KEGG" id="nba:CUN60_04770"/>
<evidence type="ECO:0000256" key="4">
    <source>
        <dbReference type="ARBA" id="ARBA00023306"/>
    </source>
</evidence>
<proteinExistence type="inferred from homology"/>
<dbReference type="InterPro" id="IPR013033">
    <property type="entry name" value="MinC"/>
</dbReference>
<dbReference type="HAMAP" id="MF_00267">
    <property type="entry name" value="MinC"/>
    <property type="match status" value="1"/>
</dbReference>
<dbReference type="AlphaFoldDB" id="A0A2I7N5B0"/>
<keyword evidence="2 6" id="KW-0132">Cell division</keyword>
<name>A0A2I7N5B0_9NEIS</name>
<evidence type="ECO:0000256" key="5">
    <source>
        <dbReference type="ARBA" id="ARBA00025606"/>
    </source>
</evidence>
<evidence type="ECO:0000256" key="3">
    <source>
        <dbReference type="ARBA" id="ARBA00023210"/>
    </source>
</evidence>
<evidence type="ECO:0000313" key="8">
    <source>
        <dbReference type="EMBL" id="AUR51632.1"/>
    </source>
</evidence>
<sequence length="219" mass="24621">MPMTPPVKINLASFDYYILKLSPDATAEQIYDKLVHLRKLDAFGRYLVIEFDGKISPEKQTEIIRLIKVNAEKLMFELKFILANEFALMKNIADIPVVELSLNLKSTPVSNPVLRIEEPIRSGIKIENDGDIVILNLVSHNAEIISGGNIHVYGDARGRLVAGRYGDKSARIFVQKFNPELISIAGIYKALDEKLPEHLLNKPAQVFLDDKDRLNVVAL</sequence>
<keyword evidence="3 6" id="KW-0717">Septation</keyword>
<reference evidence="9" key="1">
    <citation type="submission" date="2017-11" db="EMBL/GenBank/DDBJ databases">
        <authorList>
            <person name="Chan K.G."/>
            <person name="Lee L.S."/>
        </authorList>
    </citation>
    <scope>NUCLEOTIDE SEQUENCE [LARGE SCALE GENOMIC DNA]</scope>
    <source>
        <strain evidence="9">DSM 100970</strain>
    </source>
</reference>
<comment type="subunit">
    <text evidence="6">Interacts with MinD and FtsZ.</text>
</comment>
<comment type="function">
    <text evidence="5 6">Cell division inhibitor that blocks the formation of polar Z ring septums. Rapidly oscillates between the poles of the cell to destabilize FtsZ filaments that have formed before they mature into polar Z rings. Prevents FtsZ polymerization.</text>
</comment>
<dbReference type="InterPro" id="IPR016098">
    <property type="entry name" value="CAP/MinC_C"/>
</dbReference>
<feature type="domain" description="Septum formation inhibitor MinC C-terminal" evidence="7">
    <location>
        <begin position="116"/>
        <end position="211"/>
    </location>
</feature>
<accession>A0A2I7N5B0</accession>
<dbReference type="GO" id="GO:0000917">
    <property type="term" value="P:division septum assembly"/>
    <property type="evidence" value="ECO:0007669"/>
    <property type="project" value="UniProtKB-KW"/>
</dbReference>
<keyword evidence="4 6" id="KW-0131">Cell cycle</keyword>
<protein>
    <recommendedName>
        <fullName evidence="6">Probable septum site-determining protein MinC</fullName>
    </recommendedName>
</protein>
<organism evidence="8 9">
    <name type="scientific">Aquella oligotrophica</name>
    <dbReference type="NCBI Taxonomy" id="2067065"/>
    <lineage>
        <taxon>Bacteria</taxon>
        <taxon>Pseudomonadati</taxon>
        <taxon>Pseudomonadota</taxon>
        <taxon>Betaproteobacteria</taxon>
        <taxon>Neisseriales</taxon>
        <taxon>Neisseriaceae</taxon>
        <taxon>Aquella</taxon>
    </lineage>
</organism>
<dbReference type="InterPro" id="IPR005526">
    <property type="entry name" value="Septum_form_inhib_MinC_C"/>
</dbReference>
<dbReference type="Gene3D" id="2.160.20.70">
    <property type="match status" value="1"/>
</dbReference>
<evidence type="ECO:0000256" key="6">
    <source>
        <dbReference type="HAMAP-Rule" id="MF_00267"/>
    </source>
</evidence>
<dbReference type="GO" id="GO:0000902">
    <property type="term" value="P:cell morphogenesis"/>
    <property type="evidence" value="ECO:0007669"/>
    <property type="project" value="InterPro"/>
</dbReference>
<dbReference type="InterPro" id="IPR036145">
    <property type="entry name" value="MinC_C_sf"/>
</dbReference>
<dbReference type="PANTHER" id="PTHR34108:SF1">
    <property type="entry name" value="SEPTUM SITE-DETERMINING PROTEIN MINC"/>
    <property type="match status" value="1"/>
</dbReference>
<evidence type="ECO:0000259" key="7">
    <source>
        <dbReference type="Pfam" id="PF03775"/>
    </source>
</evidence>
<dbReference type="Proteomes" id="UP000236655">
    <property type="component" value="Chromosome"/>
</dbReference>
<comment type="similarity">
    <text evidence="1 6">Belongs to the MinC family.</text>
</comment>
<evidence type="ECO:0000256" key="1">
    <source>
        <dbReference type="ARBA" id="ARBA00006291"/>
    </source>
</evidence>
<dbReference type="EMBL" id="CP024847">
    <property type="protein sequence ID" value="AUR51632.1"/>
    <property type="molecule type" value="Genomic_DNA"/>
</dbReference>